<dbReference type="Proteomes" id="UP000321201">
    <property type="component" value="Unassembled WGS sequence"/>
</dbReference>
<accession>A0A5C7EKK0</accession>
<dbReference type="InParanoid" id="A0A5C7EKK0"/>
<dbReference type="AlphaFoldDB" id="A0A5C7EKK0"/>
<dbReference type="RefSeq" id="WP_147799648.1">
    <property type="nucleotide sequence ID" value="NZ_VPFL01000009.1"/>
</dbReference>
<evidence type="ECO:0000313" key="2">
    <source>
        <dbReference type="Proteomes" id="UP000321201"/>
    </source>
</evidence>
<organism evidence="1 2">
    <name type="scientific">Pelomicrobium methylotrophicum</name>
    <dbReference type="NCBI Taxonomy" id="2602750"/>
    <lineage>
        <taxon>Bacteria</taxon>
        <taxon>Pseudomonadati</taxon>
        <taxon>Pseudomonadota</taxon>
        <taxon>Hydrogenophilia</taxon>
        <taxon>Hydrogenophilia incertae sedis</taxon>
        <taxon>Pelomicrobium</taxon>
    </lineage>
</organism>
<dbReference type="OrthoDB" id="7067936at2"/>
<sequence length="73" mass="8118">MKAARLETSPRLQRVLDYLSDGREHSTLDIVVGASVCAVNSCIAELRANGYHITCRREGDVWLYRLVARAEAA</sequence>
<evidence type="ECO:0000313" key="1">
    <source>
        <dbReference type="EMBL" id="TXF11908.1"/>
    </source>
</evidence>
<dbReference type="EMBL" id="VPFL01000009">
    <property type="protein sequence ID" value="TXF11908.1"/>
    <property type="molecule type" value="Genomic_DNA"/>
</dbReference>
<evidence type="ECO:0008006" key="3">
    <source>
        <dbReference type="Google" id="ProtNLM"/>
    </source>
</evidence>
<protein>
    <recommendedName>
        <fullName evidence="3">Helix-turn-helix domain protein</fullName>
    </recommendedName>
</protein>
<name>A0A5C7EKK0_9PROT</name>
<reference evidence="1 2" key="1">
    <citation type="submission" date="2019-08" db="EMBL/GenBank/DDBJ databases">
        <title>Pelomicrobium methylotrophicum gen. nov., sp. nov. a moderately thermophilic, facultatively anaerobic, lithoautotrophic and methylotrophic bacterium isolated from a terrestrial mud volcano.</title>
        <authorList>
            <person name="Slobodkina G.B."/>
            <person name="Merkel A.Y."/>
            <person name="Slobodkin A.I."/>
        </authorList>
    </citation>
    <scope>NUCLEOTIDE SEQUENCE [LARGE SCALE GENOMIC DNA]</scope>
    <source>
        <strain evidence="1 2">SM250</strain>
    </source>
</reference>
<proteinExistence type="predicted"/>
<keyword evidence="2" id="KW-1185">Reference proteome</keyword>
<gene>
    <name evidence="1" type="ORF">FR698_07850</name>
</gene>
<comment type="caution">
    <text evidence="1">The sequence shown here is derived from an EMBL/GenBank/DDBJ whole genome shotgun (WGS) entry which is preliminary data.</text>
</comment>